<name>A0A9P9DNM6_9PLEO</name>
<reference evidence="1" key="1">
    <citation type="journal article" date="2021" name="Nat. Commun.">
        <title>Genetic determinants of endophytism in the Arabidopsis root mycobiome.</title>
        <authorList>
            <person name="Mesny F."/>
            <person name="Miyauchi S."/>
            <person name="Thiergart T."/>
            <person name="Pickel B."/>
            <person name="Atanasova L."/>
            <person name="Karlsson M."/>
            <person name="Huettel B."/>
            <person name="Barry K.W."/>
            <person name="Haridas S."/>
            <person name="Chen C."/>
            <person name="Bauer D."/>
            <person name="Andreopoulos W."/>
            <person name="Pangilinan J."/>
            <person name="LaButti K."/>
            <person name="Riley R."/>
            <person name="Lipzen A."/>
            <person name="Clum A."/>
            <person name="Drula E."/>
            <person name="Henrissat B."/>
            <person name="Kohler A."/>
            <person name="Grigoriev I.V."/>
            <person name="Martin F.M."/>
            <person name="Hacquard S."/>
        </authorList>
    </citation>
    <scope>NUCLEOTIDE SEQUENCE</scope>
    <source>
        <strain evidence="1">MPI-CAGE-CH-0243</strain>
    </source>
</reference>
<sequence>MTPLRIILFLDASTAAIDEGLAIGFVKLPSSYEPGLPARSLPCPTSLLFPPTPAAIWLQRRPNTTAGTSLDRNCLRRHFQNPQGFACSLRFPPPFAVHCHYIPPRRMFDCMAVFSCR</sequence>
<gene>
    <name evidence="1" type="ORF">B0J11DRAFT_531652</name>
</gene>
<protein>
    <submittedName>
        <fullName evidence="1">Uncharacterized protein</fullName>
    </submittedName>
</protein>
<evidence type="ECO:0000313" key="2">
    <source>
        <dbReference type="Proteomes" id="UP000700596"/>
    </source>
</evidence>
<keyword evidence="2" id="KW-1185">Reference proteome</keyword>
<accession>A0A9P9DNM6</accession>
<organism evidence="1 2">
    <name type="scientific">Dendryphion nanum</name>
    <dbReference type="NCBI Taxonomy" id="256645"/>
    <lineage>
        <taxon>Eukaryota</taxon>
        <taxon>Fungi</taxon>
        <taxon>Dikarya</taxon>
        <taxon>Ascomycota</taxon>
        <taxon>Pezizomycotina</taxon>
        <taxon>Dothideomycetes</taxon>
        <taxon>Pleosporomycetidae</taxon>
        <taxon>Pleosporales</taxon>
        <taxon>Torulaceae</taxon>
        <taxon>Dendryphion</taxon>
    </lineage>
</organism>
<dbReference type="EMBL" id="JAGMWT010000009">
    <property type="protein sequence ID" value="KAH7122496.1"/>
    <property type="molecule type" value="Genomic_DNA"/>
</dbReference>
<proteinExistence type="predicted"/>
<dbReference type="Proteomes" id="UP000700596">
    <property type="component" value="Unassembled WGS sequence"/>
</dbReference>
<dbReference type="AlphaFoldDB" id="A0A9P9DNM6"/>
<evidence type="ECO:0000313" key="1">
    <source>
        <dbReference type="EMBL" id="KAH7122496.1"/>
    </source>
</evidence>
<comment type="caution">
    <text evidence="1">The sequence shown here is derived from an EMBL/GenBank/DDBJ whole genome shotgun (WGS) entry which is preliminary data.</text>
</comment>